<dbReference type="AlphaFoldDB" id="A0A397SGC2"/>
<sequence>MKCTRRIFFTCHMVRFCILLERSSEKALINVLGNNPTPPNPPDNGPTAKALSLQEVRVYIYDNRTFINIKIFMQENVQYMLPEKNSLDQFQAELECGETTKKLIKRERKKPSYFRVVIEGFLVRRYSKGSKRQAATAASLRERIVNCLENEVIDIQINEMEEENIKINKGKWKERII</sequence>
<proteinExistence type="predicted"/>
<evidence type="ECO:0000313" key="1">
    <source>
        <dbReference type="EMBL" id="RIA85068.1"/>
    </source>
</evidence>
<comment type="caution">
    <text evidence="1">The sequence shown here is derived from an EMBL/GenBank/DDBJ whole genome shotgun (WGS) entry which is preliminary data.</text>
</comment>
<accession>A0A397SGC2</accession>
<reference evidence="1 2" key="1">
    <citation type="submission" date="2018-06" db="EMBL/GenBank/DDBJ databases">
        <title>Comparative genomics reveals the genomic features of Rhizophagus irregularis, R. cerebriforme, R. diaphanum and Gigaspora rosea, and their symbiotic lifestyle signature.</title>
        <authorList>
            <person name="Morin E."/>
            <person name="San Clemente H."/>
            <person name="Chen E.C.H."/>
            <person name="De La Providencia I."/>
            <person name="Hainaut M."/>
            <person name="Kuo A."/>
            <person name="Kohler A."/>
            <person name="Murat C."/>
            <person name="Tang N."/>
            <person name="Roy S."/>
            <person name="Loubradou J."/>
            <person name="Henrissat B."/>
            <person name="Grigoriev I.V."/>
            <person name="Corradi N."/>
            <person name="Roux C."/>
            <person name="Martin F.M."/>
        </authorList>
    </citation>
    <scope>NUCLEOTIDE SEQUENCE [LARGE SCALE GENOMIC DNA]</scope>
    <source>
        <strain evidence="1 2">DAOM 227022</strain>
    </source>
</reference>
<organism evidence="1 2">
    <name type="scientific">Glomus cerebriforme</name>
    <dbReference type="NCBI Taxonomy" id="658196"/>
    <lineage>
        <taxon>Eukaryota</taxon>
        <taxon>Fungi</taxon>
        <taxon>Fungi incertae sedis</taxon>
        <taxon>Mucoromycota</taxon>
        <taxon>Glomeromycotina</taxon>
        <taxon>Glomeromycetes</taxon>
        <taxon>Glomerales</taxon>
        <taxon>Glomeraceae</taxon>
        <taxon>Glomus</taxon>
    </lineage>
</organism>
<gene>
    <name evidence="1" type="ORF">C1645_741863</name>
</gene>
<dbReference type="Proteomes" id="UP000265703">
    <property type="component" value="Unassembled WGS sequence"/>
</dbReference>
<keyword evidence="2" id="KW-1185">Reference proteome</keyword>
<evidence type="ECO:0000313" key="2">
    <source>
        <dbReference type="Proteomes" id="UP000265703"/>
    </source>
</evidence>
<dbReference type="EMBL" id="QKYT01000450">
    <property type="protein sequence ID" value="RIA85068.1"/>
    <property type="molecule type" value="Genomic_DNA"/>
</dbReference>
<protein>
    <submittedName>
        <fullName evidence="1">Uncharacterized protein</fullName>
    </submittedName>
</protein>
<name>A0A397SGC2_9GLOM</name>